<dbReference type="PANTHER" id="PTHR31374:SF275">
    <property type="entry name" value="AUXIN-INDUCED PROTEIN 6B-LIKE"/>
    <property type="match status" value="1"/>
</dbReference>
<sequence length="124" mass="14132">MLKNSSKHIGHCRMKFRKSSSFVRVIHAMKQLQKGFLYFFSWEARNCYSAGKVDKEGHFSVLATGNGEPKKFLVALSYLAYPPFIKLLEAAEQEYGFNQKGVLVVPCEGSELQRILLRKQIGDD</sequence>
<protein>
    <submittedName>
        <fullName evidence="2">Uncharacterized protein</fullName>
    </submittedName>
</protein>
<dbReference type="PANTHER" id="PTHR31374">
    <property type="entry name" value="AUXIN-INDUCED PROTEIN-LIKE-RELATED"/>
    <property type="match status" value="1"/>
</dbReference>
<accession>A0A5B7C8L9</accession>
<dbReference type="InterPro" id="IPR003676">
    <property type="entry name" value="SAUR_fam"/>
</dbReference>
<gene>
    <name evidence="2" type="ORF">Din_046415</name>
</gene>
<proteinExistence type="inferred from homology"/>
<dbReference type="GO" id="GO:0009733">
    <property type="term" value="P:response to auxin"/>
    <property type="evidence" value="ECO:0007669"/>
    <property type="project" value="InterPro"/>
</dbReference>
<dbReference type="Pfam" id="PF02519">
    <property type="entry name" value="Auxin_inducible"/>
    <property type="match status" value="1"/>
</dbReference>
<comment type="similarity">
    <text evidence="1">Belongs to the ARG7 family.</text>
</comment>
<name>A0A5B7C8L9_DAVIN</name>
<reference evidence="2" key="1">
    <citation type="submission" date="2019-08" db="EMBL/GenBank/DDBJ databases">
        <title>Reference gene set and small RNA set construction with multiple tissues from Davidia involucrata Baill.</title>
        <authorList>
            <person name="Yang H."/>
            <person name="Zhou C."/>
            <person name="Li G."/>
            <person name="Wang J."/>
            <person name="Gao P."/>
            <person name="Wang M."/>
            <person name="Wang R."/>
            <person name="Zhao Y."/>
        </authorList>
    </citation>
    <scope>NUCLEOTIDE SEQUENCE</scope>
    <source>
        <tissue evidence="2">Mixed with DoveR01_LX</tissue>
    </source>
</reference>
<organism evidence="2">
    <name type="scientific">Davidia involucrata</name>
    <name type="common">Dove tree</name>
    <dbReference type="NCBI Taxonomy" id="16924"/>
    <lineage>
        <taxon>Eukaryota</taxon>
        <taxon>Viridiplantae</taxon>
        <taxon>Streptophyta</taxon>
        <taxon>Embryophyta</taxon>
        <taxon>Tracheophyta</taxon>
        <taxon>Spermatophyta</taxon>
        <taxon>Magnoliopsida</taxon>
        <taxon>eudicotyledons</taxon>
        <taxon>Gunneridae</taxon>
        <taxon>Pentapetalae</taxon>
        <taxon>asterids</taxon>
        <taxon>Cornales</taxon>
        <taxon>Nyssaceae</taxon>
        <taxon>Davidia</taxon>
    </lineage>
</organism>
<evidence type="ECO:0000256" key="1">
    <source>
        <dbReference type="ARBA" id="ARBA00006974"/>
    </source>
</evidence>
<dbReference type="AlphaFoldDB" id="A0A5B7C8L9"/>
<evidence type="ECO:0000313" key="2">
    <source>
        <dbReference type="EMBL" id="MPA76974.1"/>
    </source>
</evidence>
<dbReference type="EMBL" id="GHES01046415">
    <property type="protein sequence ID" value="MPA76974.1"/>
    <property type="molecule type" value="Transcribed_RNA"/>
</dbReference>